<organism evidence="1 2">
    <name type="scientific">Allonocardiopsis opalescens</name>
    <dbReference type="NCBI Taxonomy" id="1144618"/>
    <lineage>
        <taxon>Bacteria</taxon>
        <taxon>Bacillati</taxon>
        <taxon>Actinomycetota</taxon>
        <taxon>Actinomycetes</taxon>
        <taxon>Streptosporangiales</taxon>
        <taxon>Allonocardiopsis</taxon>
    </lineage>
</organism>
<gene>
    <name evidence="1" type="ORF">CLV72_10741</name>
</gene>
<evidence type="ECO:0000313" key="2">
    <source>
        <dbReference type="Proteomes" id="UP000237846"/>
    </source>
</evidence>
<comment type="caution">
    <text evidence="1">The sequence shown here is derived from an EMBL/GenBank/DDBJ whole genome shotgun (WGS) entry which is preliminary data.</text>
</comment>
<accession>A0A2T0PYC3</accession>
<dbReference type="AlphaFoldDB" id="A0A2T0PYC3"/>
<name>A0A2T0PYC3_9ACTN</name>
<evidence type="ECO:0000313" key="1">
    <source>
        <dbReference type="EMBL" id="PRX96518.1"/>
    </source>
</evidence>
<dbReference type="PANTHER" id="PTHR48419:SF1">
    <property type="entry name" value="SULFOTRANSFERASE DOMAIN-CONTAINING PROTEIN"/>
    <property type="match status" value="1"/>
</dbReference>
<dbReference type="PANTHER" id="PTHR48419">
    <property type="entry name" value="SULFOTRANSFERASE DOMAIN-CONTAINING PROTEIN"/>
    <property type="match status" value="1"/>
</dbReference>
<dbReference type="SUPFAM" id="SSF52540">
    <property type="entry name" value="P-loop containing nucleoside triphosphate hydrolases"/>
    <property type="match status" value="1"/>
</dbReference>
<dbReference type="Pfam" id="PF19798">
    <property type="entry name" value="Sulfotransfer_5"/>
    <property type="match status" value="1"/>
</dbReference>
<dbReference type="Gene3D" id="3.40.50.300">
    <property type="entry name" value="P-loop containing nucleotide triphosphate hydrolases"/>
    <property type="match status" value="1"/>
</dbReference>
<dbReference type="EMBL" id="PVZC01000007">
    <property type="protein sequence ID" value="PRX96518.1"/>
    <property type="molecule type" value="Genomic_DNA"/>
</dbReference>
<reference evidence="1 2" key="1">
    <citation type="submission" date="2018-03" db="EMBL/GenBank/DDBJ databases">
        <title>Genomic Encyclopedia of Archaeal and Bacterial Type Strains, Phase II (KMG-II): from individual species to whole genera.</title>
        <authorList>
            <person name="Goeker M."/>
        </authorList>
    </citation>
    <scope>NUCLEOTIDE SEQUENCE [LARGE SCALE GENOMIC DNA]</scope>
    <source>
        <strain evidence="1 2">DSM 45601</strain>
    </source>
</reference>
<dbReference type="InterPro" id="IPR027417">
    <property type="entry name" value="P-loop_NTPase"/>
</dbReference>
<keyword evidence="2" id="KW-1185">Reference proteome</keyword>
<evidence type="ECO:0008006" key="3">
    <source>
        <dbReference type="Google" id="ProtNLM"/>
    </source>
</evidence>
<protein>
    <recommendedName>
        <fullName evidence="3">Sulfotransferase family protein</fullName>
    </recommendedName>
</protein>
<dbReference type="InterPro" id="IPR053226">
    <property type="entry name" value="Pyrrolopyrazine_biosynth_F"/>
</dbReference>
<proteinExistence type="predicted"/>
<sequence>MMVERGDYTVLHEPFSHVADFGRTVVDGEEVRDEAELIRRLRGLPADRRVFFKDTTDFRYAAALADEEFWRAGAHTFIIREPADAIASHFAVNPRVTRDDIGFERLAEIYDAVAAATGAEPVVIDSNDLIARPEQTVRAYCARVGLRFRPEALNWRPSLLPEWRGTRPWHEATSRTSGFTATAPGYQDTVHNNALLAGYLDHHLPFYRRLHDRRLVVPG</sequence>
<dbReference type="Proteomes" id="UP000237846">
    <property type="component" value="Unassembled WGS sequence"/>
</dbReference>